<dbReference type="EMBL" id="FUWW01000012">
    <property type="protein sequence ID" value="SJZ64107.1"/>
    <property type="molecule type" value="Genomic_DNA"/>
</dbReference>
<dbReference type="RefSeq" id="WP_078768678.1">
    <property type="nucleotide sequence ID" value="NZ_FUWW01000012.1"/>
</dbReference>
<dbReference type="Proteomes" id="UP000190657">
    <property type="component" value="Unassembled WGS sequence"/>
</dbReference>
<organism evidence="1 2">
    <name type="scientific">Eubacterium coprostanoligenes</name>
    <dbReference type="NCBI Taxonomy" id="290054"/>
    <lineage>
        <taxon>Bacteria</taxon>
        <taxon>Bacillati</taxon>
        <taxon>Bacillota</taxon>
        <taxon>Clostridia</taxon>
        <taxon>Eubacteriales</taxon>
        <taxon>Eubacteriaceae</taxon>
        <taxon>Eubacterium</taxon>
    </lineage>
</organism>
<dbReference type="STRING" id="290054.SAMN02745114_01202"/>
<evidence type="ECO:0000313" key="2">
    <source>
        <dbReference type="Proteomes" id="UP000190657"/>
    </source>
</evidence>
<protein>
    <submittedName>
        <fullName evidence="1">Uncharacterized protein</fullName>
    </submittedName>
</protein>
<dbReference type="AlphaFoldDB" id="A0A1T4MB88"/>
<keyword evidence="2" id="KW-1185">Reference proteome</keyword>
<reference evidence="1 2" key="1">
    <citation type="submission" date="2017-02" db="EMBL/GenBank/DDBJ databases">
        <authorList>
            <person name="Peterson S.W."/>
        </authorList>
    </citation>
    <scope>NUCLEOTIDE SEQUENCE [LARGE SCALE GENOMIC DNA]</scope>
    <source>
        <strain evidence="1 2">ATCC 51222</strain>
    </source>
</reference>
<proteinExistence type="predicted"/>
<dbReference type="OrthoDB" id="2056718at2"/>
<name>A0A1T4MB88_9FIRM</name>
<accession>A0A1T4MB88</accession>
<sequence>MNNIFFTSDREEKYAKACLVFAEQLGLIDDSSLDAVVSRCKNENAKRKTAFDNGEIVYGLKQFTPTAYLDWELTRFRLDFVSEQKGIKYSYKPIEKPQLKEYYKLNKDLFTRYNGDRFRFKESRDVVYKKIREEEYENEINNILRKLS</sequence>
<evidence type="ECO:0000313" key="1">
    <source>
        <dbReference type="EMBL" id="SJZ64107.1"/>
    </source>
</evidence>
<gene>
    <name evidence="1" type="ORF">SAMN02745114_01202</name>
</gene>